<evidence type="ECO:0000256" key="6">
    <source>
        <dbReference type="ARBA" id="ARBA00022581"/>
    </source>
</evidence>
<evidence type="ECO:0000256" key="5">
    <source>
        <dbReference type="ARBA" id="ARBA00022553"/>
    </source>
</evidence>
<evidence type="ECO:0000256" key="9">
    <source>
        <dbReference type="ARBA" id="ARBA00022787"/>
    </source>
</evidence>
<dbReference type="Pfam" id="PF16739">
    <property type="entry name" value="CARD_2"/>
    <property type="match status" value="1"/>
</dbReference>
<dbReference type="GO" id="GO:0002230">
    <property type="term" value="P:positive regulation of defense response to virus by host"/>
    <property type="evidence" value="ECO:0007669"/>
    <property type="project" value="UniProtKB-ARBA"/>
</dbReference>
<evidence type="ECO:0000256" key="20">
    <source>
        <dbReference type="ARBA" id="ARBA00082620"/>
    </source>
</evidence>
<dbReference type="FunFam" id="1.10.533.10:FF:000063">
    <property type="entry name" value="Mitochondrial antiviral-signaling protein"/>
    <property type="match status" value="1"/>
</dbReference>
<dbReference type="GO" id="GO:0005777">
    <property type="term" value="C:peroxisome"/>
    <property type="evidence" value="ECO:0007669"/>
    <property type="project" value="UniProtKB-SubCell"/>
</dbReference>
<feature type="compositionally biased region" description="Acidic residues" evidence="22">
    <location>
        <begin position="454"/>
        <end position="472"/>
    </location>
</feature>
<feature type="domain" description="Caspase recruitment" evidence="23">
    <location>
        <begin position="9"/>
        <end position="93"/>
    </location>
</feature>
<keyword evidence="18" id="KW-0449">Lipoprotein</keyword>
<dbReference type="GO" id="GO:1900227">
    <property type="term" value="P:positive regulation of NLRP3 inflammasome complex assembly"/>
    <property type="evidence" value="ECO:0007669"/>
    <property type="project" value="UniProtKB-ARBA"/>
</dbReference>
<evidence type="ECO:0000256" key="16">
    <source>
        <dbReference type="ARBA" id="ARBA00023139"/>
    </source>
</evidence>
<name>A0A9D3MA94_ANGAN</name>
<dbReference type="GO" id="GO:0005741">
    <property type="term" value="C:mitochondrial outer membrane"/>
    <property type="evidence" value="ECO:0007669"/>
    <property type="project" value="UniProtKB-SubCell"/>
</dbReference>
<evidence type="ECO:0000313" key="24">
    <source>
        <dbReference type="EMBL" id="KAG5845356.1"/>
    </source>
</evidence>
<feature type="compositionally biased region" description="Polar residues" evidence="22">
    <location>
        <begin position="530"/>
        <end position="541"/>
    </location>
</feature>
<feature type="region of interest" description="Disordered" evidence="22">
    <location>
        <begin position="146"/>
        <end position="208"/>
    </location>
</feature>
<feature type="compositionally biased region" description="Polar residues" evidence="22">
    <location>
        <begin position="505"/>
        <end position="520"/>
    </location>
</feature>
<evidence type="ECO:0000259" key="23">
    <source>
        <dbReference type="Pfam" id="PF16739"/>
    </source>
</evidence>
<reference evidence="24" key="1">
    <citation type="submission" date="2021-01" db="EMBL/GenBank/DDBJ databases">
        <title>A chromosome-scale assembly of European eel, Anguilla anguilla.</title>
        <authorList>
            <person name="Henkel C."/>
            <person name="Jong-Raadsen S.A."/>
            <person name="Dufour S."/>
            <person name="Weltzien F.-A."/>
            <person name="Palstra A.P."/>
            <person name="Pelster B."/>
            <person name="Spaink H.P."/>
            <person name="Van Den Thillart G.E."/>
            <person name="Jansen H."/>
            <person name="Zahm M."/>
            <person name="Klopp C."/>
            <person name="Cedric C."/>
            <person name="Louis A."/>
            <person name="Berthelot C."/>
            <person name="Parey E."/>
            <person name="Roest Crollius H."/>
            <person name="Montfort J."/>
            <person name="Robinson-Rechavi M."/>
            <person name="Bucao C."/>
            <person name="Bouchez O."/>
            <person name="Gislard M."/>
            <person name="Lluch J."/>
            <person name="Milhes M."/>
            <person name="Lampietro C."/>
            <person name="Lopez Roques C."/>
            <person name="Donnadieu C."/>
            <person name="Braasch I."/>
            <person name="Desvignes T."/>
            <person name="Postlethwait J."/>
            <person name="Bobe J."/>
            <person name="Guiguen Y."/>
            <person name="Dirks R."/>
        </authorList>
    </citation>
    <scope>NUCLEOTIDE SEQUENCE</scope>
    <source>
        <strain evidence="24">Tag_6206</strain>
        <tissue evidence="24">Liver</tissue>
    </source>
</reference>
<evidence type="ECO:0000256" key="18">
    <source>
        <dbReference type="ARBA" id="ARBA00023288"/>
    </source>
</evidence>
<dbReference type="GO" id="GO:0070585">
    <property type="term" value="P:protein localization to mitochondrion"/>
    <property type="evidence" value="ECO:0007669"/>
    <property type="project" value="UniProtKB-ARBA"/>
</dbReference>
<evidence type="ECO:0000256" key="12">
    <source>
        <dbReference type="ARBA" id="ARBA00022989"/>
    </source>
</evidence>
<evidence type="ECO:0000256" key="8">
    <source>
        <dbReference type="ARBA" id="ARBA00022692"/>
    </source>
</evidence>
<keyword evidence="10" id="KW-0832">Ubl conjugation</keyword>
<dbReference type="AlphaFoldDB" id="A0A9D3MA94"/>
<evidence type="ECO:0000256" key="2">
    <source>
        <dbReference type="ARBA" id="ARBA00004572"/>
    </source>
</evidence>
<comment type="caution">
    <text evidence="24">The sequence shown here is derived from an EMBL/GenBank/DDBJ whole genome shotgun (WGS) entry which is preliminary data.</text>
</comment>
<feature type="compositionally biased region" description="Polar residues" evidence="22">
    <location>
        <begin position="396"/>
        <end position="411"/>
    </location>
</feature>
<evidence type="ECO:0000256" key="17">
    <source>
        <dbReference type="ARBA" id="ARBA00023140"/>
    </source>
</evidence>
<evidence type="ECO:0000256" key="13">
    <source>
        <dbReference type="ARBA" id="ARBA00023118"/>
    </source>
</evidence>
<keyword evidence="6" id="KW-0945">Host-virus interaction</keyword>
<dbReference type="SUPFAM" id="SSF47986">
    <property type="entry name" value="DEATH domain"/>
    <property type="match status" value="1"/>
</dbReference>
<evidence type="ECO:0000256" key="21">
    <source>
        <dbReference type="ARBA" id="ARBA00083233"/>
    </source>
</evidence>
<dbReference type="EMBL" id="JAFIRN010000007">
    <property type="protein sequence ID" value="KAG5845356.1"/>
    <property type="molecule type" value="Genomic_DNA"/>
</dbReference>
<keyword evidence="13" id="KW-0051">Antiviral defense</keyword>
<sequence length="649" mass="67898">MEDAEDKFFNGYLRRNMAKIVTTVKVRELVPHLPSLTQSDRENIEAKRESTGNYNAMQLLLSSLRHKDNWLEEFISALKTCEHSGFASQIQEEYKSLKIQPNVSALAPMAPMSGGTLQPPLDLSTVSTPKMDEAVDVALSLPPEAAPGDGILANHTGPSSVVVSSQSPAEPAASVQTHTTEDIGAVTPTSHISSPAVPSPSPQVPAVEPIQDANPKLQSASDKSADTSKSSVGQVLAQGLHLSPVLGSPTEEVAGVMASLTEQDVTDGLISPSCVGRASAGEEVCSNKPVLLTSIHSVQVHQPFDSPSTFPPIPDQGAYSDDTVNLECSSSLSHHTSESVNTENIALSDAKKVSPGDAENVTLCDARKVDTALEPTDPHLPQNVLKENDCGIAQQEISSPDAPSSNHNSESFFPGEADNGVSGEGDSGAPDGRDSVDQVDSESGGPAEGHSEASCDEDNGDTESEAPGEEDNGASGNVDDGAPGGRDNGASGDKDGGASGDSASPNNMGSQSPGDTTSNKETVENHRSSTHLTINLTSPASLNKKPDSAAYVDMESHIHKPTKNHCSAPCCDITDEQDVDKKKLCMSEDLAPQNHTVSGETAVGVITEKKLEAFPEQGQLNQRSPLGNYYVPAAVVGVVAAAMLWQLKK</sequence>
<keyword evidence="8" id="KW-0812">Transmembrane</keyword>
<keyword evidence="5" id="KW-0597">Phosphoprotein</keyword>
<evidence type="ECO:0000256" key="15">
    <source>
        <dbReference type="ARBA" id="ARBA00023136"/>
    </source>
</evidence>
<dbReference type="GO" id="GO:0032727">
    <property type="term" value="P:positive regulation of interferon-alpha production"/>
    <property type="evidence" value="ECO:0007669"/>
    <property type="project" value="UniProtKB-ARBA"/>
</dbReference>
<keyword evidence="7" id="KW-0399">Innate immunity</keyword>
<dbReference type="GO" id="GO:0051607">
    <property type="term" value="P:defense response to virus"/>
    <property type="evidence" value="ECO:0007669"/>
    <property type="project" value="UniProtKB-KW"/>
</dbReference>
<evidence type="ECO:0000256" key="22">
    <source>
        <dbReference type="SAM" id="MobiDB-lite"/>
    </source>
</evidence>
<evidence type="ECO:0000256" key="7">
    <source>
        <dbReference type="ARBA" id="ARBA00022588"/>
    </source>
</evidence>
<keyword evidence="14" id="KW-0496">Mitochondrion</keyword>
<evidence type="ECO:0000256" key="19">
    <source>
        <dbReference type="ARBA" id="ARBA00071084"/>
    </source>
</evidence>
<dbReference type="InterPro" id="IPR011029">
    <property type="entry name" value="DEATH-like_dom_sf"/>
</dbReference>
<comment type="subcellular location">
    <subcellularLocation>
        <location evidence="2">Mitochondrion outer membrane</location>
        <topology evidence="2">Single-pass membrane protein</topology>
    </subcellularLocation>
    <subcellularLocation>
        <location evidence="1">Peroxisome</location>
    </subcellularLocation>
</comment>
<keyword evidence="11" id="KW-0391">Immunity</keyword>
<evidence type="ECO:0000256" key="11">
    <source>
        <dbReference type="ARBA" id="ARBA00022859"/>
    </source>
</evidence>
<keyword evidence="16" id="KW-0564">Palmitate</keyword>
<feature type="region of interest" description="Disordered" evidence="22">
    <location>
        <begin position="396"/>
        <end position="545"/>
    </location>
</feature>
<dbReference type="GO" id="GO:0032755">
    <property type="term" value="P:positive regulation of interleukin-6 production"/>
    <property type="evidence" value="ECO:0007669"/>
    <property type="project" value="UniProtKB-ARBA"/>
</dbReference>
<dbReference type="Proteomes" id="UP001044222">
    <property type="component" value="Chromosome 7"/>
</dbReference>
<evidence type="ECO:0000256" key="14">
    <source>
        <dbReference type="ARBA" id="ARBA00023128"/>
    </source>
</evidence>
<organism evidence="24 25">
    <name type="scientific">Anguilla anguilla</name>
    <name type="common">European freshwater eel</name>
    <name type="synonym">Muraena anguilla</name>
    <dbReference type="NCBI Taxonomy" id="7936"/>
    <lineage>
        <taxon>Eukaryota</taxon>
        <taxon>Metazoa</taxon>
        <taxon>Chordata</taxon>
        <taxon>Craniata</taxon>
        <taxon>Vertebrata</taxon>
        <taxon>Euteleostomi</taxon>
        <taxon>Actinopterygii</taxon>
        <taxon>Neopterygii</taxon>
        <taxon>Teleostei</taxon>
        <taxon>Anguilliformes</taxon>
        <taxon>Anguillidae</taxon>
        <taxon>Anguilla</taxon>
    </lineage>
</organism>
<proteinExistence type="predicted"/>
<accession>A0A9D3MA94</accession>
<gene>
    <name evidence="24" type="ORF">ANANG_G00137990</name>
</gene>
<keyword evidence="4" id="KW-1017">Isopeptide bond</keyword>
<dbReference type="Gene3D" id="1.10.533.10">
    <property type="entry name" value="Death Domain, Fas"/>
    <property type="match status" value="1"/>
</dbReference>
<feature type="compositionally biased region" description="Low complexity" evidence="22">
    <location>
        <begin position="158"/>
        <end position="176"/>
    </location>
</feature>
<dbReference type="GO" id="GO:1900063">
    <property type="term" value="P:regulation of peroxisome organization"/>
    <property type="evidence" value="ECO:0007669"/>
    <property type="project" value="UniProtKB-ARBA"/>
</dbReference>
<keyword evidence="25" id="KW-1185">Reference proteome</keyword>
<evidence type="ECO:0000256" key="4">
    <source>
        <dbReference type="ARBA" id="ARBA00022499"/>
    </source>
</evidence>
<keyword evidence="17" id="KW-0576">Peroxisome</keyword>
<feature type="region of interest" description="Disordered" evidence="22">
    <location>
        <begin position="331"/>
        <end position="357"/>
    </location>
</feature>
<evidence type="ECO:0000256" key="3">
    <source>
        <dbReference type="ARBA" id="ARBA00022481"/>
    </source>
</evidence>
<evidence type="ECO:0000256" key="10">
    <source>
        <dbReference type="ARBA" id="ARBA00022843"/>
    </source>
</evidence>
<dbReference type="GO" id="GO:0045087">
    <property type="term" value="P:innate immune response"/>
    <property type="evidence" value="ECO:0007669"/>
    <property type="project" value="UniProtKB-KW"/>
</dbReference>
<protein>
    <recommendedName>
        <fullName evidence="19">Mitochondrial antiviral-signaling protein</fullName>
    </recommendedName>
    <alternativeName>
        <fullName evidence="20">Interferon beta promoter stimulator protein 1</fullName>
    </alternativeName>
    <alternativeName>
        <fullName evidence="21">Virus-induced-signaling adapter</fullName>
    </alternativeName>
</protein>
<keyword evidence="9" id="KW-1000">Mitochondrion outer membrane</keyword>
<dbReference type="GO" id="GO:0035591">
    <property type="term" value="F:signaling adaptor activity"/>
    <property type="evidence" value="ECO:0007669"/>
    <property type="project" value="UniProtKB-ARBA"/>
</dbReference>
<keyword evidence="12" id="KW-1133">Transmembrane helix</keyword>
<dbReference type="GO" id="GO:0032728">
    <property type="term" value="P:positive regulation of interferon-beta production"/>
    <property type="evidence" value="ECO:0007669"/>
    <property type="project" value="UniProtKB-ARBA"/>
</dbReference>
<dbReference type="GO" id="GO:0002753">
    <property type="term" value="P:cytoplasmic pattern recognition receptor signaling pathway"/>
    <property type="evidence" value="ECO:0007669"/>
    <property type="project" value="UniProtKB-ARBA"/>
</dbReference>
<keyword evidence="3" id="KW-0488">Methylation</keyword>
<dbReference type="GO" id="GO:0045071">
    <property type="term" value="P:negative regulation of viral genome replication"/>
    <property type="evidence" value="ECO:0007669"/>
    <property type="project" value="UniProtKB-ARBA"/>
</dbReference>
<keyword evidence="15" id="KW-0472">Membrane</keyword>
<evidence type="ECO:0000256" key="1">
    <source>
        <dbReference type="ARBA" id="ARBA00004275"/>
    </source>
</evidence>
<dbReference type="InterPro" id="IPR031964">
    <property type="entry name" value="CARD_dom"/>
</dbReference>
<evidence type="ECO:0000313" key="25">
    <source>
        <dbReference type="Proteomes" id="UP001044222"/>
    </source>
</evidence>